<proteinExistence type="predicted"/>
<protein>
    <submittedName>
        <fullName evidence="1">Uncharacterized protein</fullName>
    </submittedName>
</protein>
<dbReference type="EMBL" id="JAUOPB010000332">
    <property type="protein sequence ID" value="MDO6425151.1"/>
    <property type="molecule type" value="Genomic_DNA"/>
</dbReference>
<accession>A0AAW7XBX3</accession>
<feature type="non-terminal residue" evidence="1">
    <location>
        <position position="1"/>
    </location>
</feature>
<gene>
    <name evidence="1" type="ORF">Q4521_21920</name>
</gene>
<dbReference type="Proteomes" id="UP001169760">
    <property type="component" value="Unassembled WGS sequence"/>
</dbReference>
<evidence type="ECO:0000313" key="2">
    <source>
        <dbReference type="Proteomes" id="UP001169760"/>
    </source>
</evidence>
<sequence length="86" mass="9925">YRDKSQQLLVNRKDYRIVSSLKQFILNSKNPISQIHALHTLNGLGALSFDFLNQLTQQHNISTKTLSHVIVLLEEVVHKNYLIKAE</sequence>
<dbReference type="RefSeq" id="WP_303494569.1">
    <property type="nucleotide sequence ID" value="NZ_JAUOPB010000332.1"/>
</dbReference>
<evidence type="ECO:0000313" key="1">
    <source>
        <dbReference type="EMBL" id="MDO6425151.1"/>
    </source>
</evidence>
<dbReference type="AlphaFoldDB" id="A0AAW7XBX3"/>
<feature type="non-terminal residue" evidence="1">
    <location>
        <position position="86"/>
    </location>
</feature>
<name>A0AAW7XBX3_9GAMM</name>
<organism evidence="1 2">
    <name type="scientific">Saccharophagus degradans</name>
    <dbReference type="NCBI Taxonomy" id="86304"/>
    <lineage>
        <taxon>Bacteria</taxon>
        <taxon>Pseudomonadati</taxon>
        <taxon>Pseudomonadota</taxon>
        <taxon>Gammaproteobacteria</taxon>
        <taxon>Cellvibrionales</taxon>
        <taxon>Cellvibrionaceae</taxon>
        <taxon>Saccharophagus</taxon>
    </lineage>
</organism>
<comment type="caution">
    <text evidence="1">The sequence shown here is derived from an EMBL/GenBank/DDBJ whole genome shotgun (WGS) entry which is preliminary data.</text>
</comment>
<reference evidence="1" key="1">
    <citation type="submission" date="2023-07" db="EMBL/GenBank/DDBJ databases">
        <title>Genome content predicts the carbon catabolic preferences of heterotrophic bacteria.</title>
        <authorList>
            <person name="Gralka M."/>
        </authorList>
    </citation>
    <scope>NUCLEOTIDE SEQUENCE</scope>
    <source>
        <strain evidence="1">I3M17_2</strain>
    </source>
</reference>